<accession>A0AA87ZKD1</accession>
<proteinExistence type="predicted"/>
<dbReference type="Proteomes" id="UP001187192">
    <property type="component" value="Unassembled WGS sequence"/>
</dbReference>
<name>A0AA87ZKD1_FICCA</name>
<dbReference type="EMBL" id="BTGU01002217">
    <property type="protein sequence ID" value="GMN35522.1"/>
    <property type="molecule type" value="Genomic_DNA"/>
</dbReference>
<organism evidence="2 3">
    <name type="scientific">Ficus carica</name>
    <name type="common">Common fig</name>
    <dbReference type="NCBI Taxonomy" id="3494"/>
    <lineage>
        <taxon>Eukaryota</taxon>
        <taxon>Viridiplantae</taxon>
        <taxon>Streptophyta</taxon>
        <taxon>Embryophyta</taxon>
        <taxon>Tracheophyta</taxon>
        <taxon>Spermatophyta</taxon>
        <taxon>Magnoliopsida</taxon>
        <taxon>eudicotyledons</taxon>
        <taxon>Gunneridae</taxon>
        <taxon>Pentapetalae</taxon>
        <taxon>rosids</taxon>
        <taxon>fabids</taxon>
        <taxon>Rosales</taxon>
        <taxon>Moraceae</taxon>
        <taxon>Ficeae</taxon>
        <taxon>Ficus</taxon>
    </lineage>
</organism>
<gene>
    <name evidence="2" type="ORF">TIFTF001_042240</name>
</gene>
<comment type="caution">
    <text evidence="2">The sequence shown here is derived from an EMBL/GenBank/DDBJ whole genome shotgun (WGS) entry which is preliminary data.</text>
</comment>
<sequence length="60" mass="6753">MVLLMDSMGSLDQASIKRLEDQKVREVKVSRGIKGSRNQNDHGIKRSRLQEFGYVGSDTS</sequence>
<feature type="region of interest" description="Disordered" evidence="1">
    <location>
        <begin position="30"/>
        <end position="60"/>
    </location>
</feature>
<evidence type="ECO:0000313" key="2">
    <source>
        <dbReference type="EMBL" id="GMN35522.1"/>
    </source>
</evidence>
<protein>
    <submittedName>
        <fullName evidence="2">Uncharacterized protein</fullName>
    </submittedName>
</protein>
<keyword evidence="3" id="KW-1185">Reference proteome</keyword>
<evidence type="ECO:0000313" key="3">
    <source>
        <dbReference type="Proteomes" id="UP001187192"/>
    </source>
</evidence>
<evidence type="ECO:0000256" key="1">
    <source>
        <dbReference type="SAM" id="MobiDB-lite"/>
    </source>
</evidence>
<reference evidence="2" key="1">
    <citation type="submission" date="2023-07" db="EMBL/GenBank/DDBJ databases">
        <title>draft genome sequence of fig (Ficus carica).</title>
        <authorList>
            <person name="Takahashi T."/>
            <person name="Nishimura K."/>
        </authorList>
    </citation>
    <scope>NUCLEOTIDE SEQUENCE</scope>
</reference>
<dbReference type="AlphaFoldDB" id="A0AA87ZKD1"/>